<dbReference type="InterPro" id="IPR011045">
    <property type="entry name" value="N2O_reductase_N"/>
</dbReference>
<reference evidence="4 5" key="1">
    <citation type="journal article" date="2019" name="Microorganisms">
        <title>Genome Insights into the Novel Species Microvirga brassicacearum, a Rapeseed Endophyte with Biotechnological Potential.</title>
        <authorList>
            <person name="Jimenez-Gomez A."/>
            <person name="Saati-Santamaria Z."/>
            <person name="Igual J.M."/>
            <person name="Rivas R."/>
            <person name="Mateos P.F."/>
            <person name="Garcia-Fraile P."/>
        </authorList>
    </citation>
    <scope>NUCLEOTIDE SEQUENCE [LARGE SCALE GENOMIC DNA]</scope>
    <source>
        <strain evidence="4 5">CDVBN77</strain>
    </source>
</reference>
<feature type="region of interest" description="Disordered" evidence="3">
    <location>
        <begin position="1"/>
        <end position="40"/>
    </location>
</feature>
<comment type="similarity">
    <text evidence="1">Belongs to the cycloisomerase 2 family.</text>
</comment>
<comment type="caution">
    <text evidence="4">The sequence shown here is derived from an EMBL/GenBank/DDBJ whole genome shotgun (WGS) entry which is preliminary data.</text>
</comment>
<dbReference type="GO" id="GO:0005829">
    <property type="term" value="C:cytosol"/>
    <property type="evidence" value="ECO:0007669"/>
    <property type="project" value="TreeGrafter"/>
</dbReference>
<protein>
    <recommendedName>
        <fullName evidence="6">Lactonase family protein</fullName>
    </recommendedName>
</protein>
<dbReference type="AlphaFoldDB" id="A0A5N3P775"/>
<evidence type="ECO:0000313" key="4">
    <source>
        <dbReference type="EMBL" id="KAB0265588.1"/>
    </source>
</evidence>
<dbReference type="PANTHER" id="PTHR30344">
    <property type="entry name" value="6-PHOSPHOGLUCONOLACTONASE-RELATED"/>
    <property type="match status" value="1"/>
</dbReference>
<dbReference type="InterPro" id="IPR015943">
    <property type="entry name" value="WD40/YVTN_repeat-like_dom_sf"/>
</dbReference>
<evidence type="ECO:0000256" key="1">
    <source>
        <dbReference type="ARBA" id="ARBA00005564"/>
    </source>
</evidence>
<keyword evidence="2" id="KW-0119">Carbohydrate metabolism</keyword>
<gene>
    <name evidence="4" type="ORF">FEZ63_18040</name>
</gene>
<accession>A0A5N3P775</accession>
<organism evidence="4 5">
    <name type="scientific">Microvirga brassicacearum</name>
    <dbReference type="NCBI Taxonomy" id="2580413"/>
    <lineage>
        <taxon>Bacteria</taxon>
        <taxon>Pseudomonadati</taxon>
        <taxon>Pseudomonadota</taxon>
        <taxon>Alphaproteobacteria</taxon>
        <taxon>Hyphomicrobiales</taxon>
        <taxon>Methylobacteriaceae</taxon>
        <taxon>Microvirga</taxon>
    </lineage>
</organism>
<proteinExistence type="inferred from homology"/>
<evidence type="ECO:0000313" key="5">
    <source>
        <dbReference type="Proteomes" id="UP000325684"/>
    </source>
</evidence>
<dbReference type="SUPFAM" id="SSF50974">
    <property type="entry name" value="Nitrous oxide reductase, N-terminal domain"/>
    <property type="match status" value="1"/>
</dbReference>
<sequence length="179" mass="19500">MSDCRLTIRSGSPRPPLGRKGASGPAKTSRATARCPARRVRQARAALATTTTTRLGQPTRAGSVRSWTARRESGKPWAADIHVTPDGRFLYASERTTSTLAAFRVDPENGTLTPIDSYSTAQQPRAFGIDPSGRYLLAVGQLSNSMRSYSIDLSSGSLTMLKEYPIGRNTNWVEFVRLP</sequence>
<dbReference type="EMBL" id="VCMV01000033">
    <property type="protein sequence ID" value="KAB0265588.1"/>
    <property type="molecule type" value="Genomic_DNA"/>
</dbReference>
<dbReference type="OrthoDB" id="9790815at2"/>
<evidence type="ECO:0008006" key="6">
    <source>
        <dbReference type="Google" id="ProtNLM"/>
    </source>
</evidence>
<dbReference type="GO" id="GO:0006006">
    <property type="term" value="P:glucose metabolic process"/>
    <property type="evidence" value="ECO:0007669"/>
    <property type="project" value="UniProtKB-KW"/>
</dbReference>
<name>A0A5N3P775_9HYPH</name>
<dbReference type="Pfam" id="PF10282">
    <property type="entry name" value="Lactonase"/>
    <property type="match status" value="1"/>
</dbReference>
<keyword evidence="5" id="KW-1185">Reference proteome</keyword>
<evidence type="ECO:0000256" key="2">
    <source>
        <dbReference type="ARBA" id="ARBA00022526"/>
    </source>
</evidence>
<dbReference type="InterPro" id="IPR050282">
    <property type="entry name" value="Cycloisomerase_2"/>
</dbReference>
<evidence type="ECO:0000256" key="3">
    <source>
        <dbReference type="SAM" id="MobiDB-lite"/>
    </source>
</evidence>
<dbReference type="PANTHER" id="PTHR30344:SF1">
    <property type="entry name" value="6-PHOSPHOGLUCONOLACTONASE"/>
    <property type="match status" value="1"/>
</dbReference>
<dbReference type="Proteomes" id="UP000325684">
    <property type="component" value="Unassembled WGS sequence"/>
</dbReference>
<dbReference type="GO" id="GO:0017057">
    <property type="term" value="F:6-phosphogluconolactonase activity"/>
    <property type="evidence" value="ECO:0007669"/>
    <property type="project" value="TreeGrafter"/>
</dbReference>
<keyword evidence="2" id="KW-0313">Glucose metabolism</keyword>
<dbReference type="Gene3D" id="2.130.10.10">
    <property type="entry name" value="YVTN repeat-like/Quinoprotein amine dehydrogenase"/>
    <property type="match status" value="1"/>
</dbReference>
<dbReference type="InterPro" id="IPR019405">
    <property type="entry name" value="Lactonase_7-beta_prop"/>
</dbReference>